<dbReference type="InterPro" id="IPR025164">
    <property type="entry name" value="Toastrack_DUF4097"/>
</dbReference>
<feature type="domain" description="DUF4097" evidence="3">
    <location>
        <begin position="48"/>
        <end position="252"/>
    </location>
</feature>
<gene>
    <name evidence="4" type="ORF">ACFOVU_18525</name>
</gene>
<feature type="chain" id="PRO_5046791579" evidence="2">
    <location>
        <begin position="33"/>
        <end position="259"/>
    </location>
</feature>
<evidence type="ECO:0000259" key="3">
    <source>
        <dbReference type="Pfam" id="PF13349"/>
    </source>
</evidence>
<evidence type="ECO:0000313" key="4">
    <source>
        <dbReference type="EMBL" id="MFC3997936.1"/>
    </source>
</evidence>
<dbReference type="Pfam" id="PF13349">
    <property type="entry name" value="DUF4097"/>
    <property type="match status" value="1"/>
</dbReference>
<feature type="region of interest" description="Disordered" evidence="1">
    <location>
        <begin position="218"/>
        <end position="238"/>
    </location>
</feature>
<evidence type="ECO:0000313" key="5">
    <source>
        <dbReference type="Proteomes" id="UP001595847"/>
    </source>
</evidence>
<protein>
    <submittedName>
        <fullName evidence="4">DUF4097 family beta strand repeat-containing protein</fullName>
    </submittedName>
</protein>
<evidence type="ECO:0000256" key="2">
    <source>
        <dbReference type="SAM" id="SignalP"/>
    </source>
</evidence>
<dbReference type="Proteomes" id="UP001595847">
    <property type="component" value="Unassembled WGS sequence"/>
</dbReference>
<dbReference type="RefSeq" id="WP_378535339.1">
    <property type="nucleotide sequence ID" value="NZ_JBHSBH010000012.1"/>
</dbReference>
<name>A0ABV8FTL4_9ACTN</name>
<accession>A0ABV8FTL4</accession>
<organism evidence="4 5">
    <name type="scientific">Nocardiopsis sediminis</name>
    <dbReference type="NCBI Taxonomy" id="1778267"/>
    <lineage>
        <taxon>Bacteria</taxon>
        <taxon>Bacillati</taxon>
        <taxon>Actinomycetota</taxon>
        <taxon>Actinomycetes</taxon>
        <taxon>Streptosporangiales</taxon>
        <taxon>Nocardiopsidaceae</taxon>
        <taxon>Nocardiopsis</taxon>
    </lineage>
</organism>
<sequence length="259" mass="25864">MSVFTSTRVLHPFAAAAGAVLALATLAGCGGAGDGAPEERTFGPAGERLTVSAESGDLDIRPADVDGIEVTRRFTGWSAIGARTEAGWDLTGDTLALTTDCAPLVLGRCDARYEVLVPQGVAVTVEGGSGAVAASGFDAGLDITTDNGAIQVEDASGPLALRTASGEQRATGITSGRVEARSENGAIHLALTGVPDSVEAEADNGAVTVEVPDADYAVTTSTDSGDVRTDVPEDAGSPHAITARTGNGAITVLTAAQDA</sequence>
<dbReference type="EMBL" id="JBHSBH010000012">
    <property type="protein sequence ID" value="MFC3997936.1"/>
    <property type="molecule type" value="Genomic_DNA"/>
</dbReference>
<feature type="signal peptide" evidence="2">
    <location>
        <begin position="1"/>
        <end position="32"/>
    </location>
</feature>
<comment type="caution">
    <text evidence="4">The sequence shown here is derived from an EMBL/GenBank/DDBJ whole genome shotgun (WGS) entry which is preliminary data.</text>
</comment>
<proteinExistence type="predicted"/>
<keyword evidence="2" id="KW-0732">Signal</keyword>
<keyword evidence="5" id="KW-1185">Reference proteome</keyword>
<evidence type="ECO:0000256" key="1">
    <source>
        <dbReference type="SAM" id="MobiDB-lite"/>
    </source>
</evidence>
<reference evidence="5" key="1">
    <citation type="journal article" date="2019" name="Int. J. Syst. Evol. Microbiol.">
        <title>The Global Catalogue of Microorganisms (GCM) 10K type strain sequencing project: providing services to taxonomists for standard genome sequencing and annotation.</title>
        <authorList>
            <consortium name="The Broad Institute Genomics Platform"/>
            <consortium name="The Broad Institute Genome Sequencing Center for Infectious Disease"/>
            <person name="Wu L."/>
            <person name="Ma J."/>
        </authorList>
    </citation>
    <scope>NUCLEOTIDE SEQUENCE [LARGE SCALE GENOMIC DNA]</scope>
    <source>
        <strain evidence="5">TBRC 1826</strain>
    </source>
</reference>